<dbReference type="AlphaFoldDB" id="A0A3S3SIS2"/>
<comment type="similarity">
    <text evidence="1">Belongs to the ROK (NagC/XylR) family.</text>
</comment>
<reference evidence="2 3" key="1">
    <citation type="submission" date="2019-01" db="EMBL/GenBank/DDBJ databases">
        <title>Bacillus sp. M5HDSG1-1, whole genome shotgun sequence.</title>
        <authorList>
            <person name="Tuo L."/>
        </authorList>
    </citation>
    <scope>NUCLEOTIDE SEQUENCE [LARGE SCALE GENOMIC DNA]</scope>
    <source>
        <strain evidence="2 3">M5HDSG1-1</strain>
    </source>
</reference>
<comment type="caution">
    <text evidence="2">The sequence shown here is derived from an EMBL/GenBank/DDBJ whole genome shotgun (WGS) entry which is preliminary data.</text>
</comment>
<dbReference type="PANTHER" id="PTHR18964">
    <property type="entry name" value="ROK (REPRESSOR, ORF, KINASE) FAMILY"/>
    <property type="match status" value="1"/>
</dbReference>
<name>A0A3S3SIS2_9BACI</name>
<organism evidence="2 3">
    <name type="scientific">Niallia taxi</name>
    <dbReference type="NCBI Taxonomy" id="2499688"/>
    <lineage>
        <taxon>Bacteria</taxon>
        <taxon>Bacillati</taxon>
        <taxon>Bacillota</taxon>
        <taxon>Bacilli</taxon>
        <taxon>Bacillales</taxon>
        <taxon>Bacillaceae</taxon>
        <taxon>Niallia</taxon>
    </lineage>
</organism>
<sequence length="301" mass="32539">MYLVMDMGGTFIKYALLNSAGTIINKNKKPTVKTNLPDFKEALFSIIEEHDLTSIKGIAISCPGTVDVNSGVIYYGGSFPFLHEVNLADMIQSKYNIETTVENDGKCAALAELWLGSIKGKKDAVVLVLGSGVGGGVILDGKLHRGVNLSAGEISYVMSNLDPITKETSFMGALGSGALMVRSIAEGKQLEDLTDGEAVFNYINNGDKEAMKIFDDFCIHVAGQILNLQYILDPEIFAIGGGVSAQKILLERIKWAVEEIKQANPMHMANPNIVACLFRNDANLYGALYHFFVSKEGAFVG</sequence>
<evidence type="ECO:0000313" key="2">
    <source>
        <dbReference type="EMBL" id="RVT59963.1"/>
    </source>
</evidence>
<dbReference type="EMBL" id="RZTZ01000008">
    <property type="protein sequence ID" value="RVT59963.1"/>
    <property type="molecule type" value="Genomic_DNA"/>
</dbReference>
<protein>
    <submittedName>
        <fullName evidence="2">ROK family protein</fullName>
    </submittedName>
</protein>
<dbReference type="RefSeq" id="WP_127739743.1">
    <property type="nucleotide sequence ID" value="NZ_RZTZ01000008.1"/>
</dbReference>
<accession>A0A3S3SIS2</accession>
<dbReference type="Pfam" id="PF00480">
    <property type="entry name" value="ROK"/>
    <property type="match status" value="1"/>
</dbReference>
<dbReference type="PANTHER" id="PTHR18964:SF170">
    <property type="entry name" value="SUGAR KINASE"/>
    <property type="match status" value="1"/>
</dbReference>
<dbReference type="CDD" id="cd24152">
    <property type="entry name" value="ASKHA_NBD_ROK-like"/>
    <property type="match status" value="1"/>
</dbReference>
<proteinExistence type="inferred from homology"/>
<dbReference type="InterPro" id="IPR043129">
    <property type="entry name" value="ATPase_NBD"/>
</dbReference>
<dbReference type="Gene3D" id="3.30.420.40">
    <property type="match status" value="2"/>
</dbReference>
<dbReference type="SUPFAM" id="SSF53067">
    <property type="entry name" value="Actin-like ATPase domain"/>
    <property type="match status" value="1"/>
</dbReference>
<evidence type="ECO:0000313" key="3">
    <source>
        <dbReference type="Proteomes" id="UP000288024"/>
    </source>
</evidence>
<dbReference type="Proteomes" id="UP000288024">
    <property type="component" value="Unassembled WGS sequence"/>
</dbReference>
<gene>
    <name evidence="2" type="ORF">EM808_18780</name>
</gene>
<keyword evidence="3" id="KW-1185">Reference proteome</keyword>
<dbReference type="InterPro" id="IPR000600">
    <property type="entry name" value="ROK"/>
</dbReference>
<evidence type="ECO:0000256" key="1">
    <source>
        <dbReference type="ARBA" id="ARBA00006479"/>
    </source>
</evidence>